<dbReference type="OrthoDB" id="8949749at2759"/>
<feature type="domain" description="RRM" evidence="3">
    <location>
        <begin position="59"/>
        <end position="134"/>
    </location>
</feature>
<evidence type="ECO:0000313" key="4">
    <source>
        <dbReference type="EMBL" id="KAG9470807.1"/>
    </source>
</evidence>
<dbReference type="AlphaFoldDB" id="A0A8J6EK16"/>
<dbReference type="PANTHER" id="PTHR15592">
    <property type="entry name" value="MATRIN 3/NUCLEAR PROTEIN 220-RELATED"/>
    <property type="match status" value="1"/>
</dbReference>
<dbReference type="CDD" id="cd12685">
    <property type="entry name" value="RRM_RBM20"/>
    <property type="match status" value="1"/>
</dbReference>
<protein>
    <recommendedName>
        <fullName evidence="3">RRM domain-containing protein</fullName>
    </recommendedName>
</protein>
<sequence>MEKTRLDAPEPRQLQRGFVSDIDQLYPPSAAAASFLPSGAPFSGPIGVKFTQRKSSAGRVVHICNLPEGSCNETDVINLGLPFGKVTNYILMKSTNQAFLEMAYTEAAEAMVQYYKEKPAVMNDEKLLIRMSKRYQELQLKKPGKTVDAIIHDIHSQRERDLFRDTDRYRNERPRSRSPVSRSLSPSFTSCSSTHSPLGASRTEWGNGRDSWDQQGYSRWEDDREQGTWRECGEEKRDRTDHWVRDRRHYTRQTDKQDLDERIDSSRGHRDKYGNSHSSSRYKSREGEHYRKESKPKTEAKTSDASGKTKRKEEGKSREEKDNHTEDGIRKDTSESKSNRETEGGAQQNVDTKTNMNETSQEVAENKVPEQTDTNEKGMNHNKAPDKAEDGLEEAEITPTTKNKEQDWDTGSELEGESWYPTNMEELVTVDEVGEEDLIVEPDITELEEIVPVVPKDSENCIQMCALDIDTMKIQCRFSQRSKSECSSAAMSCASLRGSASPDSSCCDPAANVPDVNVNSKEKCNELEENDKSPTRLHRPETAREHIGDITGPGTPEYIEKIRSDLYKRMDSPTGSVAMVNAHTQEERRSERELSMSGLTLCNTYGEIRGKMAAIV</sequence>
<dbReference type="InterPro" id="IPR000504">
    <property type="entry name" value="RRM_dom"/>
</dbReference>
<feature type="compositionally biased region" description="Basic and acidic residues" evidence="2">
    <location>
        <begin position="283"/>
        <end position="302"/>
    </location>
</feature>
<feature type="compositionally biased region" description="Basic and acidic residues" evidence="2">
    <location>
        <begin position="162"/>
        <end position="175"/>
    </location>
</feature>
<evidence type="ECO:0000313" key="5">
    <source>
        <dbReference type="Proteomes" id="UP000770717"/>
    </source>
</evidence>
<feature type="compositionally biased region" description="Basic and acidic residues" evidence="2">
    <location>
        <begin position="364"/>
        <end position="390"/>
    </location>
</feature>
<dbReference type="Gene3D" id="3.30.70.330">
    <property type="match status" value="1"/>
</dbReference>
<reference evidence="4" key="1">
    <citation type="thesis" date="2020" institute="ProQuest LLC" country="789 East Eisenhower Parkway, Ann Arbor, MI, USA">
        <title>Comparative Genomics and Chromosome Evolution.</title>
        <authorList>
            <person name="Mudd A.B."/>
        </authorList>
    </citation>
    <scope>NUCLEOTIDE SEQUENCE</scope>
    <source>
        <strain evidence="4">HN-11 Male</strain>
        <tissue evidence="4">Kidney and liver</tissue>
    </source>
</reference>
<proteinExistence type="predicted"/>
<keyword evidence="1" id="KW-0694">RNA-binding</keyword>
<evidence type="ECO:0000259" key="3">
    <source>
        <dbReference type="PROSITE" id="PS50102"/>
    </source>
</evidence>
<feature type="region of interest" description="Disordered" evidence="2">
    <location>
        <begin position="162"/>
        <end position="225"/>
    </location>
</feature>
<evidence type="ECO:0000256" key="1">
    <source>
        <dbReference type="PROSITE-ProRule" id="PRU00176"/>
    </source>
</evidence>
<dbReference type="InterPro" id="IPR034790">
    <property type="entry name" value="RBM20_RRM"/>
</dbReference>
<name>A0A8J6EK16_ELECQ</name>
<dbReference type="InterPro" id="IPR012677">
    <property type="entry name" value="Nucleotide-bd_a/b_plait_sf"/>
</dbReference>
<feature type="region of interest" description="Disordered" evidence="2">
    <location>
        <begin position="251"/>
        <end position="416"/>
    </location>
</feature>
<dbReference type="GO" id="GO:0003723">
    <property type="term" value="F:RNA binding"/>
    <property type="evidence" value="ECO:0007669"/>
    <property type="project" value="UniProtKB-UniRule"/>
</dbReference>
<dbReference type="EMBL" id="WNTK01000220">
    <property type="protein sequence ID" value="KAG9470807.1"/>
    <property type="molecule type" value="Genomic_DNA"/>
</dbReference>
<feature type="compositionally biased region" description="Polar residues" evidence="2">
    <location>
        <begin position="345"/>
        <end position="363"/>
    </location>
</feature>
<dbReference type="InterPro" id="IPR035979">
    <property type="entry name" value="RBD_domain_sf"/>
</dbReference>
<dbReference type="PROSITE" id="PS50102">
    <property type="entry name" value="RRM"/>
    <property type="match status" value="1"/>
</dbReference>
<feature type="compositionally biased region" description="Basic and acidic residues" evidence="2">
    <location>
        <begin position="252"/>
        <end position="274"/>
    </location>
</feature>
<feature type="compositionally biased region" description="Low complexity" evidence="2">
    <location>
        <begin position="177"/>
        <end position="198"/>
    </location>
</feature>
<organism evidence="4 5">
    <name type="scientific">Eleutherodactylus coqui</name>
    <name type="common">Puerto Rican coqui</name>
    <dbReference type="NCBI Taxonomy" id="57060"/>
    <lineage>
        <taxon>Eukaryota</taxon>
        <taxon>Metazoa</taxon>
        <taxon>Chordata</taxon>
        <taxon>Craniata</taxon>
        <taxon>Vertebrata</taxon>
        <taxon>Euteleostomi</taxon>
        <taxon>Amphibia</taxon>
        <taxon>Batrachia</taxon>
        <taxon>Anura</taxon>
        <taxon>Neobatrachia</taxon>
        <taxon>Hyloidea</taxon>
        <taxon>Eleutherodactylidae</taxon>
        <taxon>Eleutherodactylinae</taxon>
        <taxon>Eleutherodactylus</taxon>
        <taxon>Eleutherodactylus</taxon>
    </lineage>
</organism>
<dbReference type="SUPFAM" id="SSF54928">
    <property type="entry name" value="RNA-binding domain, RBD"/>
    <property type="match status" value="1"/>
</dbReference>
<comment type="caution">
    <text evidence="4">The sequence shown here is derived from an EMBL/GenBank/DDBJ whole genome shotgun (WGS) entry which is preliminary data.</text>
</comment>
<evidence type="ECO:0000256" key="2">
    <source>
        <dbReference type="SAM" id="MobiDB-lite"/>
    </source>
</evidence>
<dbReference type="Proteomes" id="UP000770717">
    <property type="component" value="Unassembled WGS sequence"/>
</dbReference>
<dbReference type="SMART" id="SM00360">
    <property type="entry name" value="RRM"/>
    <property type="match status" value="1"/>
</dbReference>
<feature type="compositionally biased region" description="Basic and acidic residues" evidence="2">
    <location>
        <begin position="311"/>
        <end position="343"/>
    </location>
</feature>
<feature type="region of interest" description="Disordered" evidence="2">
    <location>
        <begin position="526"/>
        <end position="555"/>
    </location>
</feature>
<accession>A0A8J6EK16</accession>
<feature type="compositionally biased region" description="Basic and acidic residues" evidence="2">
    <location>
        <begin position="526"/>
        <end position="548"/>
    </location>
</feature>
<keyword evidence="5" id="KW-1185">Reference proteome</keyword>
<gene>
    <name evidence="4" type="ORF">GDO78_016694</name>
</gene>